<keyword evidence="2" id="KW-0805">Transcription regulation</keyword>
<evidence type="ECO:0000256" key="2">
    <source>
        <dbReference type="ARBA" id="ARBA00023015"/>
    </source>
</evidence>
<evidence type="ECO:0000259" key="8">
    <source>
        <dbReference type="PROSITE" id="PS50888"/>
    </source>
</evidence>
<keyword evidence="10" id="KW-1185">Reference proteome</keyword>
<dbReference type="GO" id="GO:0005634">
    <property type="term" value="C:nucleus"/>
    <property type="evidence" value="ECO:0007669"/>
    <property type="project" value="UniProtKB-SubCell"/>
</dbReference>
<reference evidence="9" key="1">
    <citation type="submission" date="2025-08" db="UniProtKB">
        <authorList>
            <consortium name="Ensembl"/>
        </authorList>
    </citation>
    <scope>IDENTIFICATION</scope>
</reference>
<evidence type="ECO:0000256" key="3">
    <source>
        <dbReference type="ARBA" id="ARBA00023125"/>
    </source>
</evidence>
<name>A0A8C5AEI6_GADMO</name>
<feature type="region of interest" description="Disordered" evidence="7">
    <location>
        <begin position="323"/>
        <end position="346"/>
    </location>
</feature>
<dbReference type="GO" id="GO:0046983">
    <property type="term" value="F:protein dimerization activity"/>
    <property type="evidence" value="ECO:0007669"/>
    <property type="project" value="InterPro"/>
</dbReference>
<dbReference type="Proteomes" id="UP000694546">
    <property type="component" value="Chromosome 7"/>
</dbReference>
<feature type="compositionally biased region" description="Low complexity" evidence="7">
    <location>
        <begin position="146"/>
        <end position="155"/>
    </location>
</feature>
<feature type="compositionally biased region" description="Basic and acidic residues" evidence="7">
    <location>
        <begin position="209"/>
        <end position="218"/>
    </location>
</feature>
<dbReference type="GO" id="GO:0000978">
    <property type="term" value="F:RNA polymerase II cis-regulatory region sequence-specific DNA binding"/>
    <property type="evidence" value="ECO:0007669"/>
    <property type="project" value="TreeGrafter"/>
</dbReference>
<keyword evidence="5" id="KW-0539">Nucleus</keyword>
<evidence type="ECO:0000256" key="6">
    <source>
        <dbReference type="SAM" id="Coils"/>
    </source>
</evidence>
<gene>
    <name evidence="9" type="primary">mntb</name>
</gene>
<proteinExistence type="predicted"/>
<evidence type="ECO:0000256" key="5">
    <source>
        <dbReference type="ARBA" id="ARBA00023242"/>
    </source>
</evidence>
<comment type="subcellular location">
    <subcellularLocation>
        <location evidence="1">Nucleus</location>
    </subcellularLocation>
</comment>
<reference evidence="9" key="2">
    <citation type="submission" date="2025-09" db="UniProtKB">
        <authorList>
            <consortium name="Ensembl"/>
        </authorList>
    </citation>
    <scope>IDENTIFICATION</scope>
</reference>
<dbReference type="Pfam" id="PF00010">
    <property type="entry name" value="HLH"/>
    <property type="match status" value="1"/>
</dbReference>
<evidence type="ECO:0000313" key="10">
    <source>
        <dbReference type="Proteomes" id="UP000694546"/>
    </source>
</evidence>
<dbReference type="InterPro" id="IPR036638">
    <property type="entry name" value="HLH_DNA-bd_sf"/>
</dbReference>
<feature type="region of interest" description="Disordered" evidence="7">
    <location>
        <begin position="146"/>
        <end position="226"/>
    </location>
</feature>
<feature type="compositionally biased region" description="Low complexity" evidence="7">
    <location>
        <begin position="174"/>
        <end position="193"/>
    </location>
</feature>
<evidence type="ECO:0000256" key="4">
    <source>
        <dbReference type="ARBA" id="ARBA00023163"/>
    </source>
</evidence>
<dbReference type="PANTHER" id="PTHR11969:SF99">
    <property type="entry name" value="MAX-BINDING PROTEIN MNT"/>
    <property type="match status" value="1"/>
</dbReference>
<dbReference type="CDD" id="cd11402">
    <property type="entry name" value="bHLHzip_Mnt"/>
    <property type="match status" value="1"/>
</dbReference>
<evidence type="ECO:0000313" key="9">
    <source>
        <dbReference type="Ensembl" id="ENSGMOP00000029690.1"/>
    </source>
</evidence>
<dbReference type="Ensembl" id="ENSGMOT00000076487.1">
    <property type="protein sequence ID" value="ENSGMOP00000029690.1"/>
    <property type="gene ID" value="ENSGMOG00000031141.1"/>
</dbReference>
<organism evidence="9 10">
    <name type="scientific">Gadus morhua</name>
    <name type="common">Atlantic cod</name>
    <dbReference type="NCBI Taxonomy" id="8049"/>
    <lineage>
        <taxon>Eukaryota</taxon>
        <taxon>Metazoa</taxon>
        <taxon>Chordata</taxon>
        <taxon>Craniata</taxon>
        <taxon>Vertebrata</taxon>
        <taxon>Euteleostomi</taxon>
        <taxon>Actinopterygii</taxon>
        <taxon>Neopterygii</taxon>
        <taxon>Teleostei</taxon>
        <taxon>Neoteleostei</taxon>
        <taxon>Acanthomorphata</taxon>
        <taxon>Zeiogadaria</taxon>
        <taxon>Gadariae</taxon>
        <taxon>Gadiformes</taxon>
        <taxon>Gadoidei</taxon>
        <taxon>Gadidae</taxon>
        <taxon>Gadus</taxon>
    </lineage>
</organism>
<feature type="coiled-coil region" evidence="6">
    <location>
        <begin position="272"/>
        <end position="306"/>
    </location>
</feature>
<keyword evidence="4" id="KW-0804">Transcription</keyword>
<accession>A0A8C5AEI6</accession>
<dbReference type="PROSITE" id="PS50888">
    <property type="entry name" value="BHLH"/>
    <property type="match status" value="1"/>
</dbReference>
<evidence type="ECO:0000256" key="7">
    <source>
        <dbReference type="SAM" id="MobiDB-lite"/>
    </source>
</evidence>
<sequence>MSIDTLLEAARYLEWEAQQHAAPEEDQLEQRELFAREAELRRSEVVTVSALTGGVHPHPVAWGNEPLHLQTYHVPVVAPPPPPPSLRGPLVPPVLLSVLTPAPSPLRPAVAAAASIAVATPMLNGSSPSHHLQLQQLPLPLPLASASPHPLLSSPTIKLEPAPQQNGAVPPQLPQLQLPYQAAFSPPSGAASPLMPPHSPESRTNGLLDDMRGADGKRRPGGAGTREVHNKLEKNRRAHLKECFETLKKNVPNVDEKKTSNLSVLRGALRYIQTLKRKDKEYEHEVERLTREKMASQQRLAQLKKELGPSMDATEMERVLRQTVQPEDDQVSTSTASEGEEDLDQDFEDEDMPAPLLSEPPPIAPPPILQAHALLTLQPAPLPLSGVLTTPPMGGVPVQSQAPPPQAIAPAPQAIAPHPPQPSAAQAQPSVIAHAAVSHPSVIQAVHHKHLTPIAPSPGPAPAAPQPAAVAAAQRVTVTHLGPALYPQALTVSQHITHTFTHHHHAHATPNGLHVNGGQTAVLAPHPQLGGQTTLLNPVTLVKLT</sequence>
<keyword evidence="3" id="KW-0238">DNA-binding</keyword>
<dbReference type="SUPFAM" id="SSF47459">
    <property type="entry name" value="HLH, helix-loop-helix DNA-binding domain"/>
    <property type="match status" value="1"/>
</dbReference>
<dbReference type="OrthoDB" id="5981879at2759"/>
<dbReference type="SMART" id="SM00353">
    <property type="entry name" value="HLH"/>
    <property type="match status" value="1"/>
</dbReference>
<dbReference type="GeneTree" id="ENSGT00510000048287"/>
<keyword evidence="6" id="KW-0175">Coiled coil</keyword>
<dbReference type="InterPro" id="IPR011598">
    <property type="entry name" value="bHLH_dom"/>
</dbReference>
<dbReference type="GO" id="GO:0000981">
    <property type="term" value="F:DNA-binding transcription factor activity, RNA polymerase II-specific"/>
    <property type="evidence" value="ECO:0007669"/>
    <property type="project" value="TreeGrafter"/>
</dbReference>
<dbReference type="AlphaFoldDB" id="A0A8C5AEI6"/>
<dbReference type="PANTHER" id="PTHR11969">
    <property type="entry name" value="MAX DIMERIZATION, MAD"/>
    <property type="match status" value="1"/>
</dbReference>
<protein>
    <submittedName>
        <fullName evidence="9">MAX network transcriptional repressor b</fullName>
    </submittedName>
</protein>
<feature type="domain" description="BHLH" evidence="8">
    <location>
        <begin position="224"/>
        <end position="275"/>
    </location>
</feature>
<evidence type="ECO:0000256" key="1">
    <source>
        <dbReference type="ARBA" id="ARBA00004123"/>
    </source>
</evidence>
<dbReference type="Gene3D" id="4.10.280.10">
    <property type="entry name" value="Helix-loop-helix DNA-binding domain"/>
    <property type="match status" value="1"/>
</dbReference>